<dbReference type="EMBL" id="ACIP02000001">
    <property type="protein sequence ID" value="EEP29395.1"/>
    <property type="molecule type" value="Genomic_DNA"/>
</dbReference>
<accession>C4G9U8</accession>
<dbReference type="Gene3D" id="1.10.1670.10">
    <property type="entry name" value="Helix-hairpin-Helix base-excision DNA repair enzymes (C-terminal)"/>
    <property type="match status" value="1"/>
</dbReference>
<dbReference type="FunFam" id="1.10.340.30:FF:000002">
    <property type="entry name" value="Adenine DNA glycosylase"/>
    <property type="match status" value="1"/>
</dbReference>
<dbReference type="PROSITE" id="PS01155">
    <property type="entry name" value="ENDONUCLEASE_III_2"/>
    <property type="match status" value="1"/>
</dbReference>
<dbReference type="GO" id="GO:0051539">
    <property type="term" value="F:4 iron, 4 sulfur cluster binding"/>
    <property type="evidence" value="ECO:0007669"/>
    <property type="project" value="UniProtKB-UniRule"/>
</dbReference>
<evidence type="ECO:0000256" key="13">
    <source>
        <dbReference type="ARBA" id="ARBA00023295"/>
    </source>
</evidence>
<comment type="function">
    <text evidence="2">Adenine glycosylase active on G-A mispairs. MutY also corrects error-prone DNA synthesis past GO lesions which are due to the oxidatively damaged form of guanine: 7,8-dihydro-8-oxoguanine (8-oxo-dGTP).</text>
</comment>
<comment type="cofactor">
    <cofactor evidence="14">
        <name>[4Fe-4S] cluster</name>
        <dbReference type="ChEBI" id="CHEBI:49883"/>
    </cofactor>
    <text evidence="14">Binds 1 [4Fe-4S] cluster.</text>
</comment>
<dbReference type="InterPro" id="IPR015797">
    <property type="entry name" value="NUDIX_hydrolase-like_dom_sf"/>
</dbReference>
<evidence type="ECO:0000313" key="16">
    <source>
        <dbReference type="EMBL" id="EEP29395.1"/>
    </source>
</evidence>
<keyword evidence="8 14" id="KW-0227">DNA damage</keyword>
<protein>
    <recommendedName>
        <fullName evidence="5 14">Adenine DNA glycosylase</fullName>
        <ecNumber evidence="4 14">3.2.2.31</ecNumber>
    </recommendedName>
</protein>
<feature type="domain" description="HhH-GPD" evidence="15">
    <location>
        <begin position="42"/>
        <end position="193"/>
    </location>
</feature>
<dbReference type="Gene3D" id="1.10.340.30">
    <property type="entry name" value="Hypothetical protein, domain 2"/>
    <property type="match status" value="1"/>
</dbReference>
<evidence type="ECO:0000256" key="10">
    <source>
        <dbReference type="ARBA" id="ARBA00023004"/>
    </source>
</evidence>
<keyword evidence="7" id="KW-0479">Metal-binding</keyword>
<evidence type="ECO:0000256" key="9">
    <source>
        <dbReference type="ARBA" id="ARBA00022801"/>
    </source>
</evidence>
<evidence type="ECO:0000256" key="5">
    <source>
        <dbReference type="ARBA" id="ARBA00022023"/>
    </source>
</evidence>
<dbReference type="Gene3D" id="3.90.79.10">
    <property type="entry name" value="Nucleoside Triphosphate Pyrophosphohydrolase"/>
    <property type="match status" value="1"/>
</dbReference>
<dbReference type="NCBIfam" id="TIGR01084">
    <property type="entry name" value="mutY"/>
    <property type="match status" value="1"/>
</dbReference>
<organism evidence="16 17">
    <name type="scientific">Shuttleworthella satelles DSM 14600</name>
    <dbReference type="NCBI Taxonomy" id="626523"/>
    <lineage>
        <taxon>Bacteria</taxon>
        <taxon>Bacillati</taxon>
        <taxon>Bacillota</taxon>
        <taxon>Clostridia</taxon>
        <taxon>Lachnospirales</taxon>
        <taxon>Lachnospiraceae</taxon>
        <taxon>Shuttleworthella</taxon>
    </lineage>
</organism>
<evidence type="ECO:0000256" key="2">
    <source>
        <dbReference type="ARBA" id="ARBA00002933"/>
    </source>
</evidence>
<evidence type="ECO:0000256" key="11">
    <source>
        <dbReference type="ARBA" id="ARBA00023014"/>
    </source>
</evidence>
<dbReference type="InterPro" id="IPR011257">
    <property type="entry name" value="DNA_glycosylase"/>
</dbReference>
<evidence type="ECO:0000256" key="4">
    <source>
        <dbReference type="ARBA" id="ARBA00012045"/>
    </source>
</evidence>
<dbReference type="InterPro" id="IPR023170">
    <property type="entry name" value="HhH_base_excis_C"/>
</dbReference>
<keyword evidence="9" id="KW-0378">Hydrolase</keyword>
<dbReference type="STRING" id="626523.GCWU000342_00753"/>
<keyword evidence="12" id="KW-0234">DNA repair</keyword>
<evidence type="ECO:0000256" key="3">
    <source>
        <dbReference type="ARBA" id="ARBA00008343"/>
    </source>
</evidence>
<dbReference type="GO" id="GO:0000701">
    <property type="term" value="F:purine-specific mismatch base pair DNA N-glycosylase activity"/>
    <property type="evidence" value="ECO:0007669"/>
    <property type="project" value="UniProtKB-EC"/>
</dbReference>
<dbReference type="InterPro" id="IPR003265">
    <property type="entry name" value="HhH-GPD_domain"/>
</dbReference>
<dbReference type="GO" id="GO:0032357">
    <property type="term" value="F:oxidized purine DNA binding"/>
    <property type="evidence" value="ECO:0007669"/>
    <property type="project" value="TreeGrafter"/>
</dbReference>
<dbReference type="AlphaFoldDB" id="C4G9U8"/>
<dbReference type="GO" id="GO:0035485">
    <property type="term" value="F:adenine/guanine mispair binding"/>
    <property type="evidence" value="ECO:0007669"/>
    <property type="project" value="TreeGrafter"/>
</dbReference>
<dbReference type="GO" id="GO:0006298">
    <property type="term" value="P:mismatch repair"/>
    <property type="evidence" value="ECO:0007669"/>
    <property type="project" value="TreeGrafter"/>
</dbReference>
<dbReference type="InterPro" id="IPR044298">
    <property type="entry name" value="MIG/MutY"/>
</dbReference>
<comment type="catalytic activity">
    <reaction evidence="1 14">
        <text>Hydrolyzes free adenine bases from 7,8-dihydro-8-oxoguanine:adenine mismatched double-stranded DNA, leaving an apurinic site.</text>
        <dbReference type="EC" id="3.2.2.31"/>
    </reaction>
</comment>
<name>C4G9U8_9FIRM</name>
<dbReference type="eggNOG" id="COG1194">
    <property type="taxonomic scope" value="Bacteria"/>
</dbReference>
<keyword evidence="10 14" id="KW-0408">Iron</keyword>
<comment type="caution">
    <text evidence="16">The sequence shown here is derived from an EMBL/GenBank/DDBJ whole genome shotgun (WGS) entry which is preliminary data.</text>
</comment>
<dbReference type="PANTHER" id="PTHR42944:SF1">
    <property type="entry name" value="ADENINE DNA GLYCOSYLASE"/>
    <property type="match status" value="1"/>
</dbReference>
<dbReference type="Pfam" id="PF00633">
    <property type="entry name" value="HHH"/>
    <property type="match status" value="1"/>
</dbReference>
<keyword evidence="6" id="KW-0004">4Fe-4S</keyword>
<gene>
    <name evidence="16" type="ORF">GCWU000342_00753</name>
</gene>
<dbReference type="GO" id="GO:0034039">
    <property type="term" value="F:8-oxo-7,8-dihydroguanine DNA N-glycosylase activity"/>
    <property type="evidence" value="ECO:0007669"/>
    <property type="project" value="TreeGrafter"/>
</dbReference>
<keyword evidence="17" id="KW-1185">Reference proteome</keyword>
<dbReference type="RefSeq" id="WP_006905783.1">
    <property type="nucleotide sequence ID" value="NZ_GG665866.1"/>
</dbReference>
<dbReference type="PANTHER" id="PTHR42944">
    <property type="entry name" value="ADENINE DNA GLYCOSYLASE"/>
    <property type="match status" value="1"/>
</dbReference>
<dbReference type="InterPro" id="IPR005760">
    <property type="entry name" value="A/G_AdeGlyc_MutY"/>
</dbReference>
<dbReference type="InterPro" id="IPR029119">
    <property type="entry name" value="MutY_C"/>
</dbReference>
<dbReference type="SMART" id="SM00478">
    <property type="entry name" value="ENDO3c"/>
    <property type="match status" value="1"/>
</dbReference>
<dbReference type="EC" id="3.2.2.31" evidence="4 14"/>
<comment type="similarity">
    <text evidence="3 14">Belongs to the Nth/MutY family.</text>
</comment>
<evidence type="ECO:0000259" key="15">
    <source>
        <dbReference type="SMART" id="SM00478"/>
    </source>
</evidence>
<dbReference type="SUPFAM" id="SSF48150">
    <property type="entry name" value="DNA-glycosylase"/>
    <property type="match status" value="1"/>
</dbReference>
<evidence type="ECO:0000256" key="7">
    <source>
        <dbReference type="ARBA" id="ARBA00022723"/>
    </source>
</evidence>
<dbReference type="GO" id="GO:0046872">
    <property type="term" value="F:metal ion binding"/>
    <property type="evidence" value="ECO:0007669"/>
    <property type="project" value="UniProtKB-UniRule"/>
</dbReference>
<proteinExistence type="inferred from homology"/>
<evidence type="ECO:0000256" key="12">
    <source>
        <dbReference type="ARBA" id="ARBA00023204"/>
    </source>
</evidence>
<dbReference type="CDD" id="cd00056">
    <property type="entry name" value="ENDO3c"/>
    <property type="match status" value="1"/>
</dbReference>
<keyword evidence="11" id="KW-0411">Iron-sulfur</keyword>
<dbReference type="InterPro" id="IPR000445">
    <property type="entry name" value="HhH_motif"/>
</dbReference>
<evidence type="ECO:0000313" key="17">
    <source>
        <dbReference type="Proteomes" id="UP000003494"/>
    </source>
</evidence>
<evidence type="ECO:0000256" key="6">
    <source>
        <dbReference type="ARBA" id="ARBA00022485"/>
    </source>
</evidence>
<dbReference type="InterPro" id="IPR004036">
    <property type="entry name" value="Endonuclease-III-like_CS2"/>
</dbReference>
<dbReference type="HOGENOM" id="CLU_012862_0_0_9"/>
<keyword evidence="13 14" id="KW-0326">Glycosidase</keyword>
<dbReference type="GO" id="GO:0006284">
    <property type="term" value="P:base-excision repair"/>
    <property type="evidence" value="ECO:0007669"/>
    <property type="project" value="UniProtKB-UniRule"/>
</dbReference>
<dbReference type="Proteomes" id="UP000003494">
    <property type="component" value="Unassembled WGS sequence"/>
</dbReference>
<dbReference type="CDD" id="cd03431">
    <property type="entry name" value="NUDIX_DNA_Glycosylase_C-MutY"/>
    <property type="match status" value="1"/>
</dbReference>
<evidence type="ECO:0000256" key="1">
    <source>
        <dbReference type="ARBA" id="ARBA00000843"/>
    </source>
</evidence>
<reference evidence="16" key="1">
    <citation type="submission" date="2009-04" db="EMBL/GenBank/DDBJ databases">
        <authorList>
            <person name="Weinstock G."/>
            <person name="Sodergren E."/>
            <person name="Clifton S."/>
            <person name="Fulton L."/>
            <person name="Fulton B."/>
            <person name="Courtney L."/>
            <person name="Fronick C."/>
            <person name="Harrison M."/>
            <person name="Strong C."/>
            <person name="Farmer C."/>
            <person name="Delahaunty K."/>
            <person name="Markovic C."/>
            <person name="Hall O."/>
            <person name="Minx P."/>
            <person name="Tomlinson C."/>
            <person name="Mitreva M."/>
            <person name="Nelson J."/>
            <person name="Hou S."/>
            <person name="Wollam A."/>
            <person name="Pepin K.H."/>
            <person name="Johnson M."/>
            <person name="Bhonagiri V."/>
            <person name="Nash W.E."/>
            <person name="Warren W."/>
            <person name="Chinwalla A."/>
            <person name="Mardis E.R."/>
            <person name="Wilson R.K."/>
        </authorList>
    </citation>
    <scope>NUCLEOTIDE SEQUENCE [LARGE SCALE GENOMIC DNA]</scope>
    <source>
        <strain evidence="16">DSM 14600</strain>
    </source>
</reference>
<dbReference type="Pfam" id="PF00730">
    <property type="entry name" value="HhH-GPD"/>
    <property type="match status" value="1"/>
</dbReference>
<evidence type="ECO:0000256" key="14">
    <source>
        <dbReference type="RuleBase" id="RU365096"/>
    </source>
</evidence>
<dbReference type="SUPFAM" id="SSF55811">
    <property type="entry name" value="Nudix"/>
    <property type="match status" value="1"/>
</dbReference>
<evidence type="ECO:0000256" key="8">
    <source>
        <dbReference type="ARBA" id="ARBA00022763"/>
    </source>
</evidence>
<dbReference type="Pfam" id="PF14815">
    <property type="entry name" value="NUDIX_4"/>
    <property type="match status" value="1"/>
</dbReference>
<sequence>MLDQFDLSPLVTPAMDWFQVNKRDLPWRRDRDPYHIWVSEIMLQQTRVEAVKPYYQGFLAALPSIADLAACPQDQLNKLWEGLGYYSRVRNMQKAAEVIMEKFGGQMPSDYDAILSLPGIGPYTAGAISSIAFDLPAPAVDGNVLRILARVSEDDIDIKSDLAKKRAQAALEGVMPASGSGIFNQAMMEIGATACLPNGDPLCGQCPWKKYCLANRHGSWDHLPVRSKGKPRRIEERTVFIVRNGSRVVIDRRPDRGLLAGLYEFPNVREHLSEEAALAYAEQMGYEPLRIRRLEEARHIFSHVEWRMIGYEIRVSDAELAKEMVENVPADKISWPVDIGEISRKYAIPSAFAAYAKAIQLERGPKREDRVMGL</sequence>